<evidence type="ECO:0000256" key="10">
    <source>
        <dbReference type="SAM" id="MobiDB-lite"/>
    </source>
</evidence>
<organism evidence="14 15">
    <name type="scientific">Ancylostoma caninum</name>
    <name type="common">Dog hookworm</name>
    <dbReference type="NCBI Taxonomy" id="29170"/>
    <lineage>
        <taxon>Eukaryota</taxon>
        <taxon>Metazoa</taxon>
        <taxon>Ecdysozoa</taxon>
        <taxon>Nematoda</taxon>
        <taxon>Chromadorea</taxon>
        <taxon>Rhabditida</taxon>
        <taxon>Rhabditina</taxon>
        <taxon>Rhabditomorpha</taxon>
        <taxon>Strongyloidea</taxon>
        <taxon>Ancylostomatidae</taxon>
        <taxon>Ancylostomatinae</taxon>
        <taxon>Ancylostoma</taxon>
    </lineage>
</organism>
<evidence type="ECO:0000256" key="8">
    <source>
        <dbReference type="ARBA" id="ARBA00023242"/>
    </source>
</evidence>
<dbReference type="SMART" id="SM00397">
    <property type="entry name" value="t_SNARE"/>
    <property type="match status" value="1"/>
</dbReference>
<dbReference type="CDD" id="cd01921">
    <property type="entry name" value="cyclophilin_RRM"/>
    <property type="match status" value="1"/>
</dbReference>
<comment type="caution">
    <text evidence="14">The sequence shown here is derived from an EMBL/GenBank/DDBJ whole genome shotgun (WGS) entry which is preliminary data.</text>
</comment>
<evidence type="ECO:0000259" key="12">
    <source>
        <dbReference type="PROSITE" id="PS50102"/>
    </source>
</evidence>
<feature type="compositionally biased region" description="Basic and acidic residues" evidence="10">
    <location>
        <begin position="85"/>
        <end position="101"/>
    </location>
</feature>
<dbReference type="InterPro" id="IPR000504">
    <property type="entry name" value="RRM_dom"/>
</dbReference>
<dbReference type="PANTHER" id="PTHR45843:SF1">
    <property type="entry name" value="PEPTIDYL-PROLYL CIS-TRANS ISOMERASE-LIKE 4"/>
    <property type="match status" value="1"/>
</dbReference>
<dbReference type="SUPFAM" id="SSF54928">
    <property type="entry name" value="RNA-binding domain, RBD"/>
    <property type="match status" value="1"/>
</dbReference>
<evidence type="ECO:0000256" key="3">
    <source>
        <dbReference type="ARBA" id="ARBA00004123"/>
    </source>
</evidence>
<dbReference type="GO" id="GO:0003755">
    <property type="term" value="F:peptidyl-prolyl cis-trans isomerase activity"/>
    <property type="evidence" value="ECO:0007669"/>
    <property type="project" value="UniProtKB-KW"/>
</dbReference>
<feature type="compositionally biased region" description="Basic residues" evidence="10">
    <location>
        <begin position="1473"/>
        <end position="1483"/>
    </location>
</feature>
<feature type="compositionally biased region" description="Basic and acidic residues" evidence="10">
    <location>
        <begin position="1318"/>
        <end position="1338"/>
    </location>
</feature>
<keyword evidence="8" id="KW-0539">Nucleus</keyword>
<dbReference type="InterPro" id="IPR002130">
    <property type="entry name" value="Cyclophilin-type_PPIase_dom"/>
</dbReference>
<comment type="catalytic activity">
    <reaction evidence="1">
        <text>[protein]-peptidylproline (omega=180) = [protein]-peptidylproline (omega=0)</text>
        <dbReference type="Rhea" id="RHEA:16237"/>
        <dbReference type="Rhea" id="RHEA-COMP:10747"/>
        <dbReference type="Rhea" id="RHEA-COMP:10748"/>
        <dbReference type="ChEBI" id="CHEBI:83833"/>
        <dbReference type="ChEBI" id="CHEBI:83834"/>
        <dbReference type="EC" id="5.2.1.8"/>
    </reaction>
</comment>
<dbReference type="InterPro" id="IPR035979">
    <property type="entry name" value="RBD_domain_sf"/>
</dbReference>
<comment type="subcellular location">
    <subcellularLocation>
        <location evidence="3">Nucleus</location>
    </subcellularLocation>
</comment>
<feature type="domain" description="PPIase cyclophilin-type" evidence="11">
    <location>
        <begin position="998"/>
        <end position="1153"/>
    </location>
</feature>
<sequence length="1483" mass="169811">MFRKPTKKSAVRKRTDGWEDKEDTGSTTESPTIAPRKDTAPAKSFNDDDDVDTPVKPPLPDSDDEIDEAHSKFPGTMAAIPDSRAVYEAKKRRERLRREGAEGMIPLDDDQKLVDKGVRSRLIREDENDDSDEEAPKFYSSKDLLRVEEERRREEQDHFLEQEQGDEREVDEEADEWEKQQILKAVSRHTIGQIRADYDNSTRIYRQRMQELVVPEATDMDIDMDGIVESFKGKSIGPANTGGTITVEDILAKLKSYVVDREERLNARRHEVSKIEQTMEENKETIRKIESEMPVLANKYAMYQELRIYSRSLLECLNEKVAEINELGDKRQALAKARVERLARRRRRDIRDAYNDCVTAAAGKNPSLTRTPDVMIRVAERDARRARRRREREGTLAGISHEEGLSSDDDEPTSQQLADQQAAAEIDTALRMVFVDALDDYAHLRKVLDRMIDWFAVDGTTFQDAYVQLCIPKLASPYVRIQLITADILNRDDFLLSSMPWYIDCVQAAEGNTDVDPKHEIIKGIIPLIIEKVVLPFLTDVVNVEWEPMSLKQSQRLGAVLSGLSDYPRLNVEDSKSFAVLAAAVKTKITTAIDDDLFVPIYSKQSIKNPATGCAAFLDRQYWAAIKLLRGLRAFSSFLNPATRLELVLDGVVNRVCVVALETGILDDASCERKVRALLGEIPEEMIETAKPDSFRNLIRCLGRVVDEQKAAGSYPLNYLSEITTETLESTWKSYKRKLPSDIERMSWQRMCIVVDRYERLAISELRDLRKLQRMAMNPSTDSASVRSQIDRIGQHLQSGLAQLLGERENLDAEGQDQFDARVESIRKQIQSAIHATASLPPLESKNPFEEPDSDDSNPYEAERRRYVQETDSRALELKAKAEEARMVAEATAKLNKDMRDLEDIFAELATIVHEQHEVVDSIEEHIERATHDVKHGNEQLKKAVRSKTNRATVTAAVVGGVAVGGPVGLAAGSAVAGISAGVAGLVADPPQMAVLVETTLGDLVIDLYVKERPKCSLNFLKLCKMKYYNLCQFHTIEQNYVAQTGDPTGTGRGGESIFMSLYGEQARYFEREDLPKMKHTRLGIVSFVNNGNNMLGSQFFITLGEGLDYLDDKHTIFGQVTEGLDTLEKLNEQLCDGDHRPYKDIRIAHTIVLDDPFDDPKRLEYPRRSPSPTFEMLVKTNQIALDENIDDYEGKTAEEIAEEIKKRDMAEQAQILEMVGDLRHADEAPPDNVLFVCKLNPVTTDEDLEIIFSRFGKIIKCEVIRDRRTQQSLQYAFIEFEDPKSCEQAFFKMDNVLIDDRRIHVDFSQSVAKLHQWDREGKGARKADDKKETEKGHSKPPRSPRRRDNSPKRNGVEKERRRERQPEQRRSPERRRERSPERRRRERSTSREDDIPQKFRRSNRSPGKDTRRRSRSRERHSRRDERSRSGEKIREKPGKDRSSSRDRRRRSRERSSSSPERRRDRSRDRNRSRSPTRKKHRK</sequence>
<feature type="compositionally biased region" description="Basic and acidic residues" evidence="10">
    <location>
        <begin position="143"/>
        <end position="167"/>
    </location>
</feature>
<evidence type="ECO:0000256" key="9">
    <source>
        <dbReference type="PROSITE-ProRule" id="PRU00176"/>
    </source>
</evidence>
<feature type="region of interest" description="Disordered" evidence="10">
    <location>
        <begin position="1318"/>
        <end position="1483"/>
    </location>
</feature>
<dbReference type="Gene3D" id="2.40.100.10">
    <property type="entry name" value="Cyclophilin-like"/>
    <property type="match status" value="1"/>
</dbReference>
<feature type="compositionally biased region" description="Basic and acidic residues" evidence="10">
    <location>
        <begin position="1388"/>
        <end position="1398"/>
    </location>
</feature>
<feature type="region of interest" description="Disordered" evidence="10">
    <location>
        <begin position="381"/>
        <end position="421"/>
    </location>
</feature>
<dbReference type="Pfam" id="PF26585">
    <property type="entry name" value="STX17_N"/>
    <property type="match status" value="1"/>
</dbReference>
<dbReference type="Gene3D" id="3.30.70.330">
    <property type="match status" value="1"/>
</dbReference>
<dbReference type="GO" id="GO:0016020">
    <property type="term" value="C:membrane"/>
    <property type="evidence" value="ECO:0007669"/>
    <property type="project" value="InterPro"/>
</dbReference>
<dbReference type="GO" id="GO:0016192">
    <property type="term" value="P:vesicle-mediated transport"/>
    <property type="evidence" value="ECO:0007669"/>
    <property type="project" value="InterPro"/>
</dbReference>
<feature type="compositionally biased region" description="Basic and acidic residues" evidence="10">
    <location>
        <begin position="1347"/>
        <end position="1381"/>
    </location>
</feature>
<dbReference type="InterPro" id="IPR029000">
    <property type="entry name" value="Cyclophilin-like_dom_sf"/>
</dbReference>
<feature type="domain" description="T-SNARE coiled-coil homology" evidence="13">
    <location>
        <begin position="890"/>
        <end position="944"/>
    </location>
</feature>
<dbReference type="InterPro" id="IPR000727">
    <property type="entry name" value="T_SNARE_dom"/>
</dbReference>
<gene>
    <name evidence="14" type="ORF">ANCCAN_03595</name>
</gene>
<dbReference type="SUPFAM" id="SSF50891">
    <property type="entry name" value="Cyclophilin-like"/>
    <property type="match status" value="1"/>
</dbReference>
<protein>
    <recommendedName>
        <fullName evidence="4">peptidylprolyl isomerase</fullName>
        <ecNumber evidence="4">5.2.1.8</ecNumber>
    </recommendedName>
</protein>
<dbReference type="STRING" id="29170.A0A368H3Z6"/>
<dbReference type="InterPro" id="IPR010989">
    <property type="entry name" value="SNARE"/>
</dbReference>
<keyword evidence="5 9" id="KW-0694">RNA-binding</keyword>
<dbReference type="PRINTS" id="PR00153">
    <property type="entry name" value="CSAPPISMRASE"/>
</dbReference>
<comment type="function">
    <text evidence="2">PPIases accelerate the folding of proteins. It catalyzes the cis-trans isomerization of proline imidic peptide bonds in oligopeptides.</text>
</comment>
<feature type="compositionally biased region" description="Basic and acidic residues" evidence="10">
    <location>
        <begin position="1422"/>
        <end position="1446"/>
    </location>
</feature>
<dbReference type="FunFam" id="3.30.70.330:FF:000287">
    <property type="entry name" value="Peptidyl-prolyl cis-trans isomerase"/>
    <property type="match status" value="1"/>
</dbReference>
<dbReference type="EMBL" id="JOJR01000024">
    <property type="protein sequence ID" value="RCN50369.1"/>
    <property type="molecule type" value="Genomic_DNA"/>
</dbReference>
<dbReference type="PROSITE" id="PS50192">
    <property type="entry name" value="T_SNARE"/>
    <property type="match status" value="1"/>
</dbReference>
<evidence type="ECO:0000256" key="1">
    <source>
        <dbReference type="ARBA" id="ARBA00000971"/>
    </source>
</evidence>
<dbReference type="InterPro" id="IPR035538">
    <property type="entry name" value="Cyclophilin_PPIL4"/>
</dbReference>
<dbReference type="GO" id="GO:0005634">
    <property type="term" value="C:nucleus"/>
    <property type="evidence" value="ECO:0007669"/>
    <property type="project" value="UniProtKB-SubCell"/>
</dbReference>
<dbReference type="InterPro" id="IPR035542">
    <property type="entry name" value="CRIP"/>
</dbReference>
<name>A0A368H3Z6_ANCCA</name>
<feature type="compositionally biased region" description="Basic and acidic residues" evidence="10">
    <location>
        <begin position="1454"/>
        <end position="1472"/>
    </location>
</feature>
<dbReference type="SUPFAM" id="SSF47661">
    <property type="entry name" value="t-snare proteins"/>
    <property type="match status" value="1"/>
</dbReference>
<dbReference type="Pfam" id="PF00160">
    <property type="entry name" value="Pro_isomerase"/>
    <property type="match status" value="1"/>
</dbReference>
<evidence type="ECO:0000259" key="11">
    <source>
        <dbReference type="PROSITE" id="PS50072"/>
    </source>
</evidence>
<dbReference type="Gene3D" id="1.20.5.110">
    <property type="match status" value="1"/>
</dbReference>
<dbReference type="SMART" id="SM00360">
    <property type="entry name" value="RRM"/>
    <property type="match status" value="1"/>
</dbReference>
<evidence type="ECO:0000313" key="15">
    <source>
        <dbReference type="Proteomes" id="UP000252519"/>
    </source>
</evidence>
<feature type="region of interest" description="Disordered" evidence="10">
    <location>
        <begin position="835"/>
        <end position="860"/>
    </location>
</feature>
<keyword evidence="15" id="KW-1185">Reference proteome</keyword>
<dbReference type="EC" id="5.2.1.8" evidence="4"/>
<dbReference type="FunFam" id="2.40.100.10:FF:000079">
    <property type="entry name" value="Peptidyl-prolyl cis-trans isomerase"/>
    <property type="match status" value="1"/>
</dbReference>
<dbReference type="OrthoDB" id="429427at2759"/>
<dbReference type="GO" id="GO:0003723">
    <property type="term" value="F:RNA binding"/>
    <property type="evidence" value="ECO:0007669"/>
    <property type="project" value="UniProtKB-UniRule"/>
</dbReference>
<feature type="domain" description="RRM" evidence="12">
    <location>
        <begin position="1233"/>
        <end position="1311"/>
    </location>
</feature>
<dbReference type="PROSITE" id="PS50072">
    <property type="entry name" value="CSA_PPIASE_2"/>
    <property type="match status" value="1"/>
</dbReference>
<dbReference type="Pfam" id="PF00076">
    <property type="entry name" value="RRM_1"/>
    <property type="match status" value="1"/>
</dbReference>
<dbReference type="PROSITE" id="PS50102">
    <property type="entry name" value="RRM"/>
    <property type="match status" value="1"/>
</dbReference>
<dbReference type="Pfam" id="PF05739">
    <property type="entry name" value="SNARE"/>
    <property type="match status" value="1"/>
</dbReference>
<proteinExistence type="predicted"/>
<evidence type="ECO:0000256" key="2">
    <source>
        <dbReference type="ARBA" id="ARBA00002388"/>
    </source>
</evidence>
<feature type="compositionally biased region" description="Basic residues" evidence="10">
    <location>
        <begin position="1411"/>
        <end position="1421"/>
    </location>
</feature>
<accession>A0A368H3Z6</accession>
<dbReference type="Proteomes" id="UP000252519">
    <property type="component" value="Unassembled WGS sequence"/>
</dbReference>
<evidence type="ECO:0000256" key="5">
    <source>
        <dbReference type="ARBA" id="ARBA00022884"/>
    </source>
</evidence>
<evidence type="ECO:0000256" key="6">
    <source>
        <dbReference type="ARBA" id="ARBA00023110"/>
    </source>
</evidence>
<feature type="region of interest" description="Disordered" evidence="10">
    <location>
        <begin position="1"/>
        <end position="176"/>
    </location>
</feature>
<dbReference type="CDD" id="cd12235">
    <property type="entry name" value="RRM_PPIL4"/>
    <property type="match status" value="1"/>
</dbReference>
<dbReference type="PANTHER" id="PTHR45843">
    <property type="entry name" value="PEPTIDYL-PROLYL CIS-TRANS ISOMERASE-LIKE 4"/>
    <property type="match status" value="1"/>
</dbReference>
<keyword evidence="7 14" id="KW-0413">Isomerase</keyword>
<evidence type="ECO:0000259" key="13">
    <source>
        <dbReference type="PROSITE" id="PS50192"/>
    </source>
</evidence>
<evidence type="ECO:0000256" key="7">
    <source>
        <dbReference type="ARBA" id="ARBA00023235"/>
    </source>
</evidence>
<feature type="compositionally biased region" description="Basic and acidic residues" evidence="10">
    <location>
        <begin position="109"/>
        <end position="125"/>
    </location>
</feature>
<evidence type="ECO:0000313" key="14">
    <source>
        <dbReference type="EMBL" id="RCN50369.1"/>
    </source>
</evidence>
<evidence type="ECO:0000256" key="4">
    <source>
        <dbReference type="ARBA" id="ARBA00013194"/>
    </source>
</evidence>
<feature type="compositionally biased region" description="Basic residues" evidence="10">
    <location>
        <begin position="1"/>
        <end position="12"/>
    </location>
</feature>
<dbReference type="InterPro" id="IPR059001">
    <property type="entry name" value="STX17_N"/>
</dbReference>
<reference evidence="14 15" key="1">
    <citation type="submission" date="2014-10" db="EMBL/GenBank/DDBJ databases">
        <title>Draft genome of the hookworm Ancylostoma caninum.</title>
        <authorList>
            <person name="Mitreva M."/>
        </authorList>
    </citation>
    <scope>NUCLEOTIDE SEQUENCE [LARGE SCALE GENOMIC DNA]</scope>
    <source>
        <strain evidence="14 15">Baltimore</strain>
    </source>
</reference>
<dbReference type="InterPro" id="IPR012677">
    <property type="entry name" value="Nucleotide-bd_a/b_plait_sf"/>
</dbReference>
<keyword evidence="6" id="KW-0697">Rotamase</keyword>